<dbReference type="SUPFAM" id="SSF50249">
    <property type="entry name" value="Nucleic acid-binding proteins"/>
    <property type="match status" value="3"/>
</dbReference>
<protein>
    <recommendedName>
        <fullName evidence="7">Ribonuclease R</fullName>
        <shortName evidence="7">RNase R</shortName>
        <ecNumber evidence="7">3.1.13.1</ecNumber>
    </recommendedName>
</protein>
<dbReference type="InterPro" id="IPR050180">
    <property type="entry name" value="RNR_Ribonuclease"/>
</dbReference>
<accession>A0A654IJP1</accession>
<dbReference type="InterPro" id="IPR001900">
    <property type="entry name" value="RNase_II/R"/>
</dbReference>
<gene>
    <name evidence="7 9" type="primary">rnr</name>
    <name evidence="9" type="ORF">MF5295_00770</name>
</gene>
<comment type="catalytic activity">
    <reaction evidence="1 7">
        <text>Exonucleolytic cleavage in the 3'- to 5'-direction to yield nucleoside 5'-phosphates.</text>
        <dbReference type="EC" id="3.1.13.1"/>
    </reaction>
</comment>
<dbReference type="Pfam" id="PF00575">
    <property type="entry name" value="S1"/>
    <property type="match status" value="1"/>
</dbReference>
<dbReference type="InterPro" id="IPR004476">
    <property type="entry name" value="RNase_II/RNase_R"/>
</dbReference>
<dbReference type="Gene3D" id="2.40.50.140">
    <property type="entry name" value="Nucleic acid-binding proteins"/>
    <property type="match status" value="2"/>
</dbReference>
<dbReference type="EC" id="3.1.13.1" evidence="7"/>
<sequence length="705" mass="82069">MESKIIEILKKNHHKISLNKLLTYFKALDYALVKNYLDQLESNNKIAISLDNNIYLLDEIYKRGTIKLNPKGFGFINDINSVDNEDYFIAGVDLNNCISQDEVVYILKQEEEDNRLKAIVIELIKRTKVYLIGEINRSFDKRFLDFIPNDKSFDNFRFVIVNKNEFKYEEFQIIKAKIISCKERRIFIRLIKIIGNSKKASDRILAIAEEFDIKTSFDKSTLDNAKQINLSTDKLEKEFIKRQSNSLINKTIVTIDGIDSKDLDDAICVEKLDNGHYKLFVAIADVSYFVRYKSSLDKEALLRGNSTYLANKVIPMLPNILSDDLCSLNPDTKKLVFVCEMEFDNNANMLNKKVYESVIISKARLNYDEVNNYFKTKTWTHCLETKQMLDVAYELYKKIEDLKTKKGTISFDVREPKIILDKDLNVIDIKAKTADQAEKLIEQFMVSCNEAVAELVFQKDLPFLYRNHNKPDENELINWYKSLKTFGINPKLTNKQILNPVFINHTLTQIKEQIKDEIEVELLNISLLRYMEKAKYGLENIGHFGLASECYTHFTSPIRRYSDLLVHRFLKQYLITKDLKPTSLEQNTVYVNKVSNIINDTETKSVDCEREVIKACMCEYMLNKVNTTYQATISSVLKFGIFIQLDNLVEGLVHISNMNNDLVYDEANRILIKPDNTYYRMGQKVKVKLINVDIKKRTIDFVLIE</sequence>
<evidence type="ECO:0000256" key="6">
    <source>
        <dbReference type="ARBA" id="ARBA00022884"/>
    </source>
</evidence>
<dbReference type="GO" id="GO:0005829">
    <property type="term" value="C:cytosol"/>
    <property type="evidence" value="ECO:0007669"/>
    <property type="project" value="TreeGrafter"/>
</dbReference>
<evidence type="ECO:0000256" key="7">
    <source>
        <dbReference type="HAMAP-Rule" id="MF_01895"/>
    </source>
</evidence>
<dbReference type="PANTHER" id="PTHR23355">
    <property type="entry name" value="RIBONUCLEASE"/>
    <property type="match status" value="1"/>
</dbReference>
<dbReference type="PROSITE" id="PS01175">
    <property type="entry name" value="RIBONUCLEASE_II"/>
    <property type="match status" value="1"/>
</dbReference>
<evidence type="ECO:0000256" key="1">
    <source>
        <dbReference type="ARBA" id="ARBA00001849"/>
    </source>
</evidence>
<evidence type="ECO:0000256" key="5">
    <source>
        <dbReference type="ARBA" id="ARBA00022839"/>
    </source>
</evidence>
<dbReference type="InterPro" id="IPR012340">
    <property type="entry name" value="NA-bd_OB-fold"/>
</dbReference>
<organism evidence="9">
    <name type="scientific">Mycoplasma feriruminatoris</name>
    <dbReference type="NCBI Taxonomy" id="1179777"/>
    <lineage>
        <taxon>Bacteria</taxon>
        <taxon>Bacillati</taxon>
        <taxon>Mycoplasmatota</taxon>
        <taxon>Mollicutes</taxon>
        <taxon>Mycoplasmataceae</taxon>
        <taxon>Mycoplasma</taxon>
    </lineage>
</organism>
<reference evidence="9" key="1">
    <citation type="submission" date="2019-11" db="EMBL/GenBank/DDBJ databases">
        <authorList>
            <person name="Falquet L."/>
            <person name="Falquet L."/>
        </authorList>
    </citation>
    <scope>NUCLEOTIDE SEQUENCE</scope>
    <source>
        <strain evidence="9">8756-13</strain>
    </source>
</reference>
<comment type="function">
    <text evidence="7">3'-5' exoribonuclease that releases 5'-nucleoside monophosphates and is involved in maturation of structured RNAs.</text>
</comment>
<dbReference type="SMART" id="SM00955">
    <property type="entry name" value="RNB"/>
    <property type="match status" value="1"/>
</dbReference>
<dbReference type="InterPro" id="IPR011805">
    <property type="entry name" value="RNase_R"/>
</dbReference>
<keyword evidence="6 7" id="KW-0694">RNA-binding</keyword>
<evidence type="ECO:0000259" key="8">
    <source>
        <dbReference type="PROSITE" id="PS50126"/>
    </source>
</evidence>
<dbReference type="EMBL" id="LR739235">
    <property type="protein sequence ID" value="VZR98429.1"/>
    <property type="molecule type" value="Genomic_DNA"/>
</dbReference>
<dbReference type="GO" id="GO:0003723">
    <property type="term" value="F:RNA binding"/>
    <property type="evidence" value="ECO:0007669"/>
    <property type="project" value="UniProtKB-UniRule"/>
</dbReference>
<dbReference type="SMART" id="SM00316">
    <property type="entry name" value="S1"/>
    <property type="match status" value="2"/>
</dbReference>
<feature type="domain" description="S1 motif" evidence="8">
    <location>
        <begin position="626"/>
        <end position="704"/>
    </location>
</feature>
<dbReference type="InterPro" id="IPR022966">
    <property type="entry name" value="RNase_II/R_CS"/>
</dbReference>
<dbReference type="SMART" id="SM00357">
    <property type="entry name" value="CSP"/>
    <property type="match status" value="1"/>
</dbReference>
<evidence type="ECO:0000256" key="4">
    <source>
        <dbReference type="ARBA" id="ARBA00022801"/>
    </source>
</evidence>
<name>A0A654IJP1_9MOLU</name>
<evidence type="ECO:0000256" key="2">
    <source>
        <dbReference type="ARBA" id="ARBA00022490"/>
    </source>
</evidence>
<dbReference type="AlphaFoldDB" id="A0A654IJP1"/>
<keyword evidence="3 7" id="KW-0540">Nuclease</keyword>
<keyword evidence="4 7" id="KW-0378">Hydrolase</keyword>
<proteinExistence type="inferred from homology"/>
<dbReference type="GO" id="GO:0006402">
    <property type="term" value="P:mRNA catabolic process"/>
    <property type="evidence" value="ECO:0007669"/>
    <property type="project" value="TreeGrafter"/>
</dbReference>
<dbReference type="PANTHER" id="PTHR23355:SF9">
    <property type="entry name" value="DIS3-LIKE EXONUCLEASE 2"/>
    <property type="match status" value="1"/>
</dbReference>
<evidence type="ECO:0000313" key="9">
    <source>
        <dbReference type="EMBL" id="VZR98429.1"/>
    </source>
</evidence>
<dbReference type="NCBIfam" id="TIGR02063">
    <property type="entry name" value="RNase_R"/>
    <property type="match status" value="1"/>
</dbReference>
<evidence type="ECO:0000256" key="3">
    <source>
        <dbReference type="ARBA" id="ARBA00022722"/>
    </source>
</evidence>
<comment type="similarity">
    <text evidence="7">Belongs to the RNR ribonuclease family. RNase R subfamily.</text>
</comment>
<dbReference type="Pfam" id="PF00773">
    <property type="entry name" value="RNB"/>
    <property type="match status" value="1"/>
</dbReference>
<keyword evidence="2 7" id="KW-0963">Cytoplasm</keyword>
<dbReference type="InterPro" id="IPR011129">
    <property type="entry name" value="CSD"/>
</dbReference>
<dbReference type="NCBIfam" id="TIGR00358">
    <property type="entry name" value="3_prime_RNase"/>
    <property type="match status" value="1"/>
</dbReference>
<dbReference type="HAMAP" id="MF_01895">
    <property type="entry name" value="RNase_R"/>
    <property type="match status" value="1"/>
</dbReference>
<dbReference type="InterPro" id="IPR003029">
    <property type="entry name" value="S1_domain"/>
</dbReference>
<dbReference type="PROSITE" id="PS50126">
    <property type="entry name" value="S1"/>
    <property type="match status" value="1"/>
</dbReference>
<dbReference type="CDD" id="cd04471">
    <property type="entry name" value="S1_RNase_R"/>
    <property type="match status" value="1"/>
</dbReference>
<comment type="subcellular location">
    <subcellularLocation>
        <location evidence="7">Cytoplasm</location>
    </subcellularLocation>
</comment>
<dbReference type="GO" id="GO:0008859">
    <property type="term" value="F:exoribonuclease II activity"/>
    <property type="evidence" value="ECO:0007669"/>
    <property type="project" value="UniProtKB-UniRule"/>
</dbReference>
<keyword evidence="5 7" id="KW-0269">Exonuclease</keyword>